<dbReference type="InterPro" id="IPR013249">
    <property type="entry name" value="RNA_pol_sigma70_r4_t2"/>
</dbReference>
<dbReference type="GO" id="GO:0003677">
    <property type="term" value="F:DNA binding"/>
    <property type="evidence" value="ECO:0007669"/>
    <property type="project" value="InterPro"/>
</dbReference>
<dbReference type="SUPFAM" id="SSF54427">
    <property type="entry name" value="NTF2-like"/>
    <property type="match status" value="1"/>
</dbReference>
<evidence type="ECO:0000256" key="1">
    <source>
        <dbReference type="ARBA" id="ARBA00011344"/>
    </source>
</evidence>
<dbReference type="OrthoDB" id="9794372at2"/>
<proteinExistence type="predicted"/>
<dbReference type="InterPro" id="IPR052704">
    <property type="entry name" value="ECF_Sigma-70_Domain"/>
</dbReference>
<dbReference type="Gene3D" id="1.10.1740.10">
    <property type="match status" value="1"/>
</dbReference>
<evidence type="ECO:0000259" key="3">
    <source>
        <dbReference type="Pfam" id="PF08281"/>
    </source>
</evidence>
<dbReference type="Gene3D" id="1.10.10.10">
    <property type="entry name" value="Winged helix-like DNA-binding domain superfamily/Winged helix DNA-binding domain"/>
    <property type="match status" value="1"/>
</dbReference>
<feature type="domain" description="RNA polymerase sigma factor 70 region 4 type 2" evidence="3">
    <location>
        <begin position="111"/>
        <end position="162"/>
    </location>
</feature>
<dbReference type="InterPro" id="IPR014284">
    <property type="entry name" value="RNA_pol_sigma-70_dom"/>
</dbReference>
<feature type="domain" description="RNA polymerase sigma-70 region 2" evidence="2">
    <location>
        <begin position="15"/>
        <end position="78"/>
    </location>
</feature>
<protein>
    <submittedName>
        <fullName evidence="4">RNA polymerase RpoE-like sigma-24 subunit</fullName>
    </submittedName>
</protein>
<organism evidence="4 5">
    <name type="scientific">Aestuariispira insulae</name>
    <dbReference type="NCBI Taxonomy" id="1461337"/>
    <lineage>
        <taxon>Bacteria</taxon>
        <taxon>Pseudomonadati</taxon>
        <taxon>Pseudomonadota</taxon>
        <taxon>Alphaproteobacteria</taxon>
        <taxon>Rhodospirillales</taxon>
        <taxon>Kiloniellaceae</taxon>
        <taxon>Aestuariispira</taxon>
    </lineage>
</organism>
<dbReference type="InterPro" id="IPR013324">
    <property type="entry name" value="RNA_pol_sigma_r3/r4-like"/>
</dbReference>
<gene>
    <name evidence="4" type="ORF">DFP90_10921</name>
</gene>
<dbReference type="AlphaFoldDB" id="A0A3D9HDW2"/>
<dbReference type="Gene3D" id="3.10.450.50">
    <property type="match status" value="1"/>
</dbReference>
<dbReference type="CDD" id="cd06171">
    <property type="entry name" value="Sigma70_r4"/>
    <property type="match status" value="1"/>
</dbReference>
<accession>A0A3D9HDW2</accession>
<dbReference type="InterPro" id="IPR036388">
    <property type="entry name" value="WH-like_DNA-bd_sf"/>
</dbReference>
<dbReference type="PANTHER" id="PTHR30173">
    <property type="entry name" value="SIGMA 19 FACTOR"/>
    <property type="match status" value="1"/>
</dbReference>
<dbReference type="SUPFAM" id="SSF88659">
    <property type="entry name" value="Sigma3 and sigma4 domains of RNA polymerase sigma factors"/>
    <property type="match status" value="1"/>
</dbReference>
<dbReference type="NCBIfam" id="NF007214">
    <property type="entry name" value="PRK09636.1"/>
    <property type="match status" value="1"/>
</dbReference>
<dbReference type="Proteomes" id="UP000256845">
    <property type="component" value="Unassembled WGS sequence"/>
</dbReference>
<dbReference type="InterPro" id="IPR013325">
    <property type="entry name" value="RNA_pol_sigma_r2"/>
</dbReference>
<name>A0A3D9HDW2_9PROT</name>
<dbReference type="RefSeq" id="WP_115937815.1">
    <property type="nucleotide sequence ID" value="NZ_QRDW01000009.1"/>
</dbReference>
<dbReference type="InterPro" id="IPR032710">
    <property type="entry name" value="NTF2-like_dom_sf"/>
</dbReference>
<dbReference type="InterPro" id="IPR007627">
    <property type="entry name" value="RNA_pol_sigma70_r2"/>
</dbReference>
<reference evidence="4 5" key="1">
    <citation type="submission" date="2018-07" db="EMBL/GenBank/DDBJ databases">
        <title>Genomic Encyclopedia of Type Strains, Phase III (KMG-III): the genomes of soil and plant-associated and newly described type strains.</title>
        <authorList>
            <person name="Whitman W."/>
        </authorList>
    </citation>
    <scope>NUCLEOTIDE SEQUENCE [LARGE SCALE GENOMIC DNA]</scope>
    <source>
        <strain evidence="4 5">CECT 8488</strain>
    </source>
</reference>
<dbReference type="SUPFAM" id="SSF88946">
    <property type="entry name" value="Sigma2 domain of RNA polymerase sigma factors"/>
    <property type="match status" value="1"/>
</dbReference>
<sequence length="297" mass="33812">MTEPRPVAEHPEQVFERLRAKLFAVAYQMLGSVGDAEDMVQDCYLRWQALDPSEIRDPEAFLVRVVSRLSLDHLKSARVRRENYVGEWLPEPLITDLQPDPEPMEKDVSFALLYAMERLSPLERTAFILHDVFDHSFEEVSKILQRTPSTCRQLAVRARKHLRDNRPRFDVPEEEGQRITQAFFEAARKGDADRLGALLAPDAILISDGGGKTGAAINPIYGSEKVIRLLTNLARKRGYQIPGQYRFLKINQMPGILNLEEDGLVQTTALEIQDGKIQTVYVTRNPDKTRHLSLATH</sequence>
<evidence type="ECO:0000259" key="2">
    <source>
        <dbReference type="Pfam" id="PF04542"/>
    </source>
</evidence>
<dbReference type="Pfam" id="PF08281">
    <property type="entry name" value="Sigma70_r4_2"/>
    <property type="match status" value="1"/>
</dbReference>
<dbReference type="EMBL" id="QRDW01000009">
    <property type="protein sequence ID" value="RED47657.1"/>
    <property type="molecule type" value="Genomic_DNA"/>
</dbReference>
<comment type="caution">
    <text evidence="4">The sequence shown here is derived from an EMBL/GenBank/DDBJ whole genome shotgun (WGS) entry which is preliminary data.</text>
</comment>
<evidence type="ECO:0000313" key="4">
    <source>
        <dbReference type="EMBL" id="RED47657.1"/>
    </source>
</evidence>
<dbReference type="GO" id="GO:0016987">
    <property type="term" value="F:sigma factor activity"/>
    <property type="evidence" value="ECO:0007669"/>
    <property type="project" value="InterPro"/>
</dbReference>
<evidence type="ECO:0000313" key="5">
    <source>
        <dbReference type="Proteomes" id="UP000256845"/>
    </source>
</evidence>
<dbReference type="GO" id="GO:0006352">
    <property type="term" value="P:DNA-templated transcription initiation"/>
    <property type="evidence" value="ECO:0007669"/>
    <property type="project" value="InterPro"/>
</dbReference>
<keyword evidence="5" id="KW-1185">Reference proteome</keyword>
<dbReference type="Pfam" id="PF04542">
    <property type="entry name" value="Sigma70_r2"/>
    <property type="match status" value="1"/>
</dbReference>
<dbReference type="NCBIfam" id="TIGR02937">
    <property type="entry name" value="sigma70-ECF"/>
    <property type="match status" value="1"/>
</dbReference>
<comment type="subunit">
    <text evidence="1">Interacts transiently with the RNA polymerase catalytic core formed by RpoA, RpoB, RpoC and RpoZ (2 alpha, 1 beta, 1 beta' and 1 omega subunit) to form the RNA polymerase holoenzyme that can initiate transcription.</text>
</comment>
<dbReference type="PANTHER" id="PTHR30173:SF36">
    <property type="entry name" value="ECF RNA POLYMERASE SIGMA FACTOR SIGJ"/>
    <property type="match status" value="1"/>
</dbReference>